<comment type="caution">
    <text evidence="1">The sequence shown here is derived from an EMBL/GenBank/DDBJ whole genome shotgun (WGS) entry which is preliminary data.</text>
</comment>
<reference evidence="1 2" key="1">
    <citation type="journal article" date="2021" name="Plant Biotechnol. J.">
        <title>Multi-omics assisted identification of the key and species-specific regulatory components of drought-tolerant mechanisms in Gossypium stocksii.</title>
        <authorList>
            <person name="Yu D."/>
            <person name="Ke L."/>
            <person name="Zhang D."/>
            <person name="Wu Y."/>
            <person name="Sun Y."/>
            <person name="Mei J."/>
            <person name="Sun J."/>
            <person name="Sun Y."/>
        </authorList>
    </citation>
    <scope>NUCLEOTIDE SEQUENCE [LARGE SCALE GENOMIC DNA]</scope>
    <source>
        <strain evidence="2">cv. E1</strain>
        <tissue evidence="1">Leaf</tissue>
    </source>
</reference>
<sequence length="213" mass="24302">MNGFDAAKLTKLEIFEGRFTELIDFNAYTKSIQGQELTSYLLVMAPLEAKFNLKPLVKGIEYVYRFKFNFHGDRMSHRTWAIKHIHKGKGVRRMSFIGEKRTIMEVTGVLEMGPAKLVEELNNRGFEVQLVDEMRKPPLLPLKDVILGGCCLCHSKASKAVGLTIKAWRNKLTQLITVPSFFCGGSFFDVVLRRMHPSLVVLYVIKNFNLVSM</sequence>
<dbReference type="AlphaFoldDB" id="A0A9D4AFH9"/>
<evidence type="ECO:0000313" key="2">
    <source>
        <dbReference type="Proteomes" id="UP000828251"/>
    </source>
</evidence>
<dbReference type="Proteomes" id="UP000828251">
    <property type="component" value="Unassembled WGS sequence"/>
</dbReference>
<name>A0A9D4AFH9_9ROSI</name>
<dbReference type="EMBL" id="JAIQCV010000002">
    <property type="protein sequence ID" value="KAH1120692.1"/>
    <property type="molecule type" value="Genomic_DNA"/>
</dbReference>
<keyword evidence="2" id="KW-1185">Reference proteome</keyword>
<protein>
    <submittedName>
        <fullName evidence="1">Uncharacterized protein</fullName>
    </submittedName>
</protein>
<organism evidence="1 2">
    <name type="scientific">Gossypium stocksii</name>
    <dbReference type="NCBI Taxonomy" id="47602"/>
    <lineage>
        <taxon>Eukaryota</taxon>
        <taxon>Viridiplantae</taxon>
        <taxon>Streptophyta</taxon>
        <taxon>Embryophyta</taxon>
        <taxon>Tracheophyta</taxon>
        <taxon>Spermatophyta</taxon>
        <taxon>Magnoliopsida</taxon>
        <taxon>eudicotyledons</taxon>
        <taxon>Gunneridae</taxon>
        <taxon>Pentapetalae</taxon>
        <taxon>rosids</taxon>
        <taxon>malvids</taxon>
        <taxon>Malvales</taxon>
        <taxon>Malvaceae</taxon>
        <taxon>Malvoideae</taxon>
        <taxon>Gossypium</taxon>
    </lineage>
</organism>
<evidence type="ECO:0000313" key="1">
    <source>
        <dbReference type="EMBL" id="KAH1120692.1"/>
    </source>
</evidence>
<proteinExistence type="predicted"/>
<gene>
    <name evidence="1" type="ORF">J1N35_003852</name>
</gene>
<accession>A0A9D4AFH9</accession>